<keyword evidence="1" id="KW-0472">Membrane</keyword>
<keyword evidence="1" id="KW-1133">Transmembrane helix</keyword>
<gene>
    <name evidence="2" type="ORF">BG61_39770</name>
</gene>
<dbReference type="EMBL" id="JFHC01000088">
    <property type="protein sequence ID" value="KDR38473.1"/>
    <property type="molecule type" value="Genomic_DNA"/>
</dbReference>
<comment type="caution">
    <text evidence="2">The sequence shown here is derived from an EMBL/GenBank/DDBJ whole genome shotgun (WGS) entry which is preliminary data.</text>
</comment>
<organism evidence="2 3">
    <name type="scientific">Caballeronia glathei</name>
    <dbReference type="NCBI Taxonomy" id="60547"/>
    <lineage>
        <taxon>Bacteria</taxon>
        <taxon>Pseudomonadati</taxon>
        <taxon>Pseudomonadota</taxon>
        <taxon>Betaproteobacteria</taxon>
        <taxon>Burkholderiales</taxon>
        <taxon>Burkholderiaceae</taxon>
        <taxon>Caballeronia</taxon>
    </lineage>
</organism>
<proteinExistence type="predicted"/>
<reference evidence="2 3" key="1">
    <citation type="submission" date="2014-03" db="EMBL/GenBank/DDBJ databases">
        <title>Draft Genome Sequences of Four Burkholderia Strains.</title>
        <authorList>
            <person name="Liu X.Y."/>
            <person name="Li C.X."/>
            <person name="Xu J.H."/>
        </authorList>
    </citation>
    <scope>NUCLEOTIDE SEQUENCE [LARGE SCALE GENOMIC DNA]</scope>
    <source>
        <strain evidence="2 3">DSM 50014</strain>
    </source>
</reference>
<dbReference type="Proteomes" id="UP000027466">
    <property type="component" value="Unassembled WGS sequence"/>
</dbReference>
<feature type="transmembrane region" description="Helical" evidence="1">
    <location>
        <begin position="35"/>
        <end position="55"/>
    </location>
</feature>
<dbReference type="AlphaFoldDB" id="A0A069PCP8"/>
<name>A0A069PCP8_9BURK</name>
<keyword evidence="3" id="KW-1185">Reference proteome</keyword>
<accession>A0A069PCP8</accession>
<evidence type="ECO:0000256" key="1">
    <source>
        <dbReference type="SAM" id="Phobius"/>
    </source>
</evidence>
<sequence>MRIRGMVKLVALVILCNQILTAIFSYACHAIDPNVAPRVVSVFGIASSLMIGFWLEADARRAYRYANEKKLVMGTDASHPMPRIRSDCPKKWLVMLYIELNPVLVGL</sequence>
<dbReference type="PROSITE" id="PS51257">
    <property type="entry name" value="PROKAR_LIPOPROTEIN"/>
    <property type="match status" value="1"/>
</dbReference>
<evidence type="ECO:0000313" key="2">
    <source>
        <dbReference type="EMBL" id="KDR38473.1"/>
    </source>
</evidence>
<dbReference type="RefSeq" id="WP_035932154.1">
    <property type="nucleotide sequence ID" value="NZ_CADFFX010000056.1"/>
</dbReference>
<evidence type="ECO:0000313" key="3">
    <source>
        <dbReference type="Proteomes" id="UP000027466"/>
    </source>
</evidence>
<protein>
    <submittedName>
        <fullName evidence="2">Uncharacterized protein</fullName>
    </submittedName>
</protein>
<keyword evidence="1" id="KW-0812">Transmembrane</keyword>